<dbReference type="Proteomes" id="UP000188268">
    <property type="component" value="Unassembled WGS sequence"/>
</dbReference>
<dbReference type="OrthoDB" id="6080404at2759"/>
<evidence type="ECO:0000313" key="2">
    <source>
        <dbReference type="Proteomes" id="UP000188268"/>
    </source>
</evidence>
<dbReference type="Gramene" id="OMO51064">
    <property type="protein sequence ID" value="OMO51064"/>
    <property type="gene ID" value="CCACVL1_30032"/>
</dbReference>
<proteinExistence type="predicted"/>
<name>A0A1R3FZ09_COCAP</name>
<dbReference type="EMBL" id="AWWV01015963">
    <property type="protein sequence ID" value="OMO51064.1"/>
    <property type="molecule type" value="Genomic_DNA"/>
</dbReference>
<keyword evidence="2" id="KW-1185">Reference proteome</keyword>
<sequence>MYKVANASEYLVITGVGIPDMIKLAKKAHGFFPANLAPSSTSRQ</sequence>
<comment type="caution">
    <text evidence="1">The sequence shown here is derived from an EMBL/GenBank/DDBJ whole genome shotgun (WGS) entry which is preliminary data.</text>
</comment>
<protein>
    <submittedName>
        <fullName evidence="1">Uncharacterized protein</fullName>
    </submittedName>
</protein>
<dbReference type="AlphaFoldDB" id="A0A1R3FZ09"/>
<organism evidence="1 2">
    <name type="scientific">Corchorus capsularis</name>
    <name type="common">Jute</name>
    <dbReference type="NCBI Taxonomy" id="210143"/>
    <lineage>
        <taxon>Eukaryota</taxon>
        <taxon>Viridiplantae</taxon>
        <taxon>Streptophyta</taxon>
        <taxon>Embryophyta</taxon>
        <taxon>Tracheophyta</taxon>
        <taxon>Spermatophyta</taxon>
        <taxon>Magnoliopsida</taxon>
        <taxon>eudicotyledons</taxon>
        <taxon>Gunneridae</taxon>
        <taxon>Pentapetalae</taxon>
        <taxon>rosids</taxon>
        <taxon>malvids</taxon>
        <taxon>Malvales</taxon>
        <taxon>Malvaceae</taxon>
        <taxon>Grewioideae</taxon>
        <taxon>Apeibeae</taxon>
        <taxon>Corchorus</taxon>
    </lineage>
</organism>
<gene>
    <name evidence="1" type="ORF">CCACVL1_30032</name>
</gene>
<accession>A0A1R3FZ09</accession>
<reference evidence="1 2" key="1">
    <citation type="submission" date="2013-09" db="EMBL/GenBank/DDBJ databases">
        <title>Corchorus capsularis genome sequencing.</title>
        <authorList>
            <person name="Alam M."/>
            <person name="Haque M.S."/>
            <person name="Islam M.S."/>
            <person name="Emdad E.M."/>
            <person name="Islam M.M."/>
            <person name="Ahmed B."/>
            <person name="Halim A."/>
            <person name="Hossen Q.M.M."/>
            <person name="Hossain M.Z."/>
            <person name="Ahmed R."/>
            <person name="Khan M.M."/>
            <person name="Islam R."/>
            <person name="Rashid M.M."/>
            <person name="Khan S.A."/>
            <person name="Rahman M.S."/>
            <person name="Alam M."/>
        </authorList>
    </citation>
    <scope>NUCLEOTIDE SEQUENCE [LARGE SCALE GENOMIC DNA]</scope>
    <source>
        <strain evidence="2">cv. CVL-1</strain>
        <tissue evidence="1">Whole seedling</tissue>
    </source>
</reference>
<evidence type="ECO:0000313" key="1">
    <source>
        <dbReference type="EMBL" id="OMO51064.1"/>
    </source>
</evidence>